<keyword evidence="3 10" id="KW-0812">Transmembrane</keyword>
<dbReference type="InterPro" id="IPR038354">
    <property type="entry name" value="VKOR_sf"/>
</dbReference>
<feature type="transmembrane region" description="Helical" evidence="10">
    <location>
        <begin position="228"/>
        <end position="249"/>
    </location>
</feature>
<evidence type="ECO:0000256" key="6">
    <source>
        <dbReference type="ARBA" id="ARBA00023002"/>
    </source>
</evidence>
<evidence type="ECO:0000256" key="2">
    <source>
        <dbReference type="ARBA" id="ARBA00006214"/>
    </source>
</evidence>
<evidence type="ECO:0000256" key="9">
    <source>
        <dbReference type="ARBA" id="ARBA00023284"/>
    </source>
</evidence>
<name>A0ABS7ZZV8_9FLAO</name>
<keyword evidence="5 10" id="KW-1133">Transmembrane helix</keyword>
<dbReference type="SUPFAM" id="SSF52833">
    <property type="entry name" value="Thioredoxin-like"/>
    <property type="match status" value="1"/>
</dbReference>
<dbReference type="CDD" id="cd02972">
    <property type="entry name" value="DsbA_family"/>
    <property type="match status" value="1"/>
</dbReference>
<dbReference type="InterPro" id="IPR012336">
    <property type="entry name" value="Thioredoxin-like_fold"/>
</dbReference>
<feature type="transmembrane region" description="Helical" evidence="10">
    <location>
        <begin position="255"/>
        <end position="273"/>
    </location>
</feature>
<protein>
    <submittedName>
        <fullName evidence="12">Thioredoxin domain-containing protein</fullName>
    </submittedName>
</protein>
<evidence type="ECO:0000313" key="13">
    <source>
        <dbReference type="Proteomes" id="UP000618240"/>
    </source>
</evidence>
<keyword evidence="4" id="KW-0874">Quinone</keyword>
<gene>
    <name evidence="12" type="ORF">JI747_008775</name>
</gene>
<keyword evidence="13" id="KW-1185">Reference proteome</keyword>
<sequence>MKAVYLSDLLLKRYETEVIVYHHEITELFMNFEKLIDYFKLDKQEFYFQFSSHPNYPSALAFSDTLNFLGLRNDAYELDKEYWDELPEEYIAVVDNSFSLVKKKGDQFTVYSDKVKNVTKEELYQKSSEFVLLFEKIEGTKTASSFNFKPVIYAIFGLIILYSLLQFSWYESVFNILSLAGVYISLELFNQKFGQVSTVVNNICGVGTNNATQSSCSKIFSSDKTNVLGLKLSDFSLIYFLGITFLGLIFPDAQFVLRITALTSSVVILYSLYVQFFVEKSFCRVCFLIIFILLSQIAISTVYFSWGASLAIVFVSTIVFASLFFTTAFFNNLLNQKEELKKSNAKNLRFKRNYDLFKRELLDKEKVEFSDENTFFVGNKEAKLHLSVVSNPYCGFCKGAHEIVENLLHQYPNDISVQMRFNYSPEQQNEKYTQLISDFMHVYKNKPEKEFVNLVEYWFETRDESKVRQKVGITSSDENLTPVVNMSIENKNAGINFTPIILINGYQFPNKYDREDIHYFIGELIEDEEIYNQIVSVI</sequence>
<comment type="caution">
    <text evidence="12">The sequence shown here is derived from an EMBL/GenBank/DDBJ whole genome shotgun (WGS) entry which is preliminary data.</text>
</comment>
<feature type="transmembrane region" description="Helical" evidence="10">
    <location>
        <begin position="312"/>
        <end position="334"/>
    </location>
</feature>
<comment type="subcellular location">
    <subcellularLocation>
        <location evidence="1">Membrane</location>
        <topology evidence="1">Multi-pass membrane protein</topology>
    </subcellularLocation>
</comment>
<dbReference type="SMART" id="SM00756">
    <property type="entry name" value="VKc"/>
    <property type="match status" value="1"/>
</dbReference>
<dbReference type="InterPro" id="IPR036249">
    <property type="entry name" value="Thioredoxin-like_sf"/>
</dbReference>
<dbReference type="Pfam" id="PF07884">
    <property type="entry name" value="VKOR"/>
    <property type="match status" value="1"/>
</dbReference>
<accession>A0ABS7ZZV8</accession>
<evidence type="ECO:0000256" key="4">
    <source>
        <dbReference type="ARBA" id="ARBA00022719"/>
    </source>
</evidence>
<feature type="transmembrane region" description="Helical" evidence="10">
    <location>
        <begin position="285"/>
        <end position="306"/>
    </location>
</feature>
<dbReference type="EMBL" id="JAERSE020000002">
    <property type="protein sequence ID" value="MCA6067267.1"/>
    <property type="molecule type" value="Genomic_DNA"/>
</dbReference>
<evidence type="ECO:0000256" key="10">
    <source>
        <dbReference type="SAM" id="Phobius"/>
    </source>
</evidence>
<dbReference type="Proteomes" id="UP000618240">
    <property type="component" value="Unassembled WGS sequence"/>
</dbReference>
<evidence type="ECO:0000313" key="12">
    <source>
        <dbReference type="EMBL" id="MCA6067267.1"/>
    </source>
</evidence>
<evidence type="ECO:0000256" key="7">
    <source>
        <dbReference type="ARBA" id="ARBA00023136"/>
    </source>
</evidence>
<dbReference type="Gene3D" id="3.40.30.10">
    <property type="entry name" value="Glutaredoxin"/>
    <property type="match status" value="1"/>
</dbReference>
<dbReference type="Gene3D" id="1.20.1440.130">
    <property type="entry name" value="VKOR domain"/>
    <property type="match status" value="1"/>
</dbReference>
<feature type="transmembrane region" description="Helical" evidence="10">
    <location>
        <begin position="151"/>
        <end position="167"/>
    </location>
</feature>
<dbReference type="Pfam" id="PF13462">
    <property type="entry name" value="Thioredoxin_4"/>
    <property type="match status" value="1"/>
</dbReference>
<organism evidence="12 13">
    <name type="scientific">Chryseobacterium tagetis</name>
    <dbReference type="NCBI Taxonomy" id="2801334"/>
    <lineage>
        <taxon>Bacteria</taxon>
        <taxon>Pseudomonadati</taxon>
        <taxon>Bacteroidota</taxon>
        <taxon>Flavobacteriia</taxon>
        <taxon>Flavobacteriales</taxon>
        <taxon>Weeksellaceae</taxon>
        <taxon>Chryseobacterium group</taxon>
        <taxon>Chryseobacterium</taxon>
    </lineage>
</organism>
<proteinExistence type="inferred from homology"/>
<dbReference type="InterPro" id="IPR012932">
    <property type="entry name" value="VKOR"/>
</dbReference>
<feature type="domain" description="Vitamin K epoxide reductase" evidence="11">
    <location>
        <begin position="167"/>
        <end position="304"/>
    </location>
</feature>
<evidence type="ECO:0000256" key="1">
    <source>
        <dbReference type="ARBA" id="ARBA00004141"/>
    </source>
</evidence>
<dbReference type="CDD" id="cd12921">
    <property type="entry name" value="VKOR_4"/>
    <property type="match status" value="1"/>
</dbReference>
<keyword evidence="7 10" id="KW-0472">Membrane</keyword>
<keyword evidence="8" id="KW-1015">Disulfide bond</keyword>
<comment type="similarity">
    <text evidence="2">Belongs to the VKOR family.</text>
</comment>
<evidence type="ECO:0000256" key="5">
    <source>
        <dbReference type="ARBA" id="ARBA00022989"/>
    </source>
</evidence>
<evidence type="ECO:0000256" key="3">
    <source>
        <dbReference type="ARBA" id="ARBA00022692"/>
    </source>
</evidence>
<evidence type="ECO:0000256" key="8">
    <source>
        <dbReference type="ARBA" id="ARBA00023157"/>
    </source>
</evidence>
<reference evidence="12 13" key="1">
    <citation type="submission" date="2021-09" db="EMBL/GenBank/DDBJ databases">
        <title>Genome sequencing and assembly of Chryseobacterium sp. RG1.</title>
        <authorList>
            <person name="Chhetri G."/>
        </authorList>
    </citation>
    <scope>NUCLEOTIDE SEQUENCE [LARGE SCALE GENOMIC DNA]</scope>
    <source>
        <strain evidence="12 13">RG1</strain>
    </source>
</reference>
<keyword evidence="6" id="KW-0560">Oxidoreductase</keyword>
<evidence type="ECO:0000259" key="11">
    <source>
        <dbReference type="SMART" id="SM00756"/>
    </source>
</evidence>
<dbReference type="RefSeq" id="WP_225687821.1">
    <property type="nucleotide sequence ID" value="NZ_JAERSE020000002.1"/>
</dbReference>
<keyword evidence="9" id="KW-0676">Redox-active center</keyword>